<proteinExistence type="predicted"/>
<evidence type="ECO:0000313" key="1">
    <source>
        <dbReference type="EMBL" id="NYY96658.1"/>
    </source>
</evidence>
<dbReference type="AlphaFoldDB" id="A0A7Z0QMX9"/>
<dbReference type="EMBL" id="JACBFH010000004">
    <property type="protein sequence ID" value="NYY96658.1"/>
    <property type="molecule type" value="Genomic_DNA"/>
</dbReference>
<accession>A0A7Z0QMX9</accession>
<dbReference type="Proteomes" id="UP000564836">
    <property type="component" value="Plasmid pBb323S2a"/>
</dbReference>
<reference evidence="2 3" key="1">
    <citation type="journal article" date="2017" name="Syst. Appl. Microbiol.">
        <title>Soybeans inoculated with root zone soils of Canadian native legumes harbour diverse and novel Bradyrhizobium spp. that possess agricultural potential.</title>
        <authorList>
            <person name="Bromfield E.S.P."/>
            <person name="Cloutier S."/>
            <person name="Tambong J.T."/>
            <person name="Tran Thi T.V."/>
        </authorList>
    </citation>
    <scope>NUCLEOTIDE SEQUENCE [LARGE SCALE GENOMIC DNA]</scope>
    <source>
        <strain evidence="2 3">323S2</strain>
    </source>
</reference>
<geneLocation type="plasmid" evidence="2 3">
    <name>pBb323S2a</name>
</geneLocation>
<gene>
    <name evidence="2" type="ORF">G6321_00002030</name>
    <name evidence="1" type="ORF">G6321_52920</name>
</gene>
<organism evidence="1">
    <name type="scientific">Bradyrhizobium barranii subsp. barranii</name>
    <dbReference type="NCBI Taxonomy" id="2823807"/>
    <lineage>
        <taxon>Bacteria</taxon>
        <taxon>Pseudomonadati</taxon>
        <taxon>Pseudomonadota</taxon>
        <taxon>Alphaproteobacteria</taxon>
        <taxon>Hyphomicrobiales</taxon>
        <taxon>Nitrobacteraceae</taxon>
        <taxon>Bradyrhizobium</taxon>
        <taxon>Bradyrhizobium barranii</taxon>
    </lineage>
</organism>
<reference evidence="2 3" key="3">
    <citation type="journal article" date="2022" name="Int. J. Syst. Evol. Microbiol.">
        <title>Strains of Bradyrhizobium barranii sp. nov. associated with legumes native to Canada are symbionts of soybeans and belong to different subspecies (subsp. barranii subsp. nov. and subsp. apii subsp. nov.) and symbiovars (sv. glycinearum and sv. septentrionale).</title>
        <authorList>
            <person name="Bromfield E.S.P."/>
            <person name="Cloutier S."/>
            <person name="Wasai-Hara S."/>
            <person name="Minamisawa K."/>
        </authorList>
    </citation>
    <scope>NUCLEOTIDE SEQUENCE [LARGE SCALE GENOMIC DNA]</scope>
    <source>
        <strain evidence="3">323S2</strain>
        <plasmid evidence="2 3">pBb323S2a</plasmid>
    </source>
</reference>
<protein>
    <submittedName>
        <fullName evidence="1">Uncharacterized protein</fullName>
    </submittedName>
</protein>
<dbReference type="RefSeq" id="WP_166354035.1">
    <property type="nucleotide sequence ID" value="NZ_CP049700.1"/>
</dbReference>
<name>A0A7Z0QMX9_9BRAD</name>
<evidence type="ECO:0000313" key="3">
    <source>
        <dbReference type="Proteomes" id="UP000564836"/>
    </source>
</evidence>
<keyword evidence="2" id="KW-0614">Plasmid</keyword>
<reference evidence="1" key="2">
    <citation type="submission" date="2020-06" db="EMBL/GenBank/DDBJ databases">
        <title>Whole Genome Sequence of Bradyrhizobium sp. Strain 323S2.</title>
        <authorList>
            <person name="Bromfield E.S.P."/>
        </authorList>
    </citation>
    <scope>NUCLEOTIDE SEQUENCE [LARGE SCALE GENOMIC DNA]</scope>
    <source>
        <strain evidence="1">323S2</strain>
    </source>
</reference>
<evidence type="ECO:0000313" key="2">
    <source>
        <dbReference type="EMBL" id="UGX89562.1"/>
    </source>
</evidence>
<dbReference type="EMBL" id="CP088278">
    <property type="protein sequence ID" value="UGX89562.1"/>
    <property type="molecule type" value="Genomic_DNA"/>
</dbReference>
<sequence length="189" mass="22221">MRFTKSEILDEFARQDRSYRLAIISSHWLQGGAQYKPSAVEEARGLRMKVLDEWVSYSDLAMLLEQDASRFSITTDFVLNQLHALIRVPFELLSDYCEDFDRASSGRAMVKELRDVDWYEYARAIRNTVSHNFRFDFSRYKPEHFPITWRGISFTADLDGKAITFESFWHKSGYELFVAMRDFAEALPE</sequence>